<dbReference type="AlphaFoldDB" id="A0ABD4TGJ1"/>
<accession>A0ABD4TGJ1</accession>
<protein>
    <submittedName>
        <fullName evidence="2">Uncharacterized protein</fullName>
    </submittedName>
</protein>
<evidence type="ECO:0000313" key="2">
    <source>
        <dbReference type="EMBL" id="MCQ1538093.1"/>
    </source>
</evidence>
<sequence>MKYIHYLLMAVILTAALCAAGCSQAPEEAPPVTTSPPTQAPVETPSGWSLTPGPIGTMPAGKEVSATARKDPLNNIITVQFDGGKGMTFITKIQAILYSSDGRVEEQYIERPLSLGKSITFDGTRGAPDRVKILAYYNTGEVIVISDKVYQREEAFAK</sequence>
<name>A0ABD4TGJ1_9EURY</name>
<comment type="caution">
    <text evidence="2">The sequence shown here is derived from an EMBL/GenBank/DDBJ whole genome shotgun (WGS) entry which is preliminary data.</text>
</comment>
<feature type="region of interest" description="Disordered" evidence="1">
    <location>
        <begin position="25"/>
        <end position="54"/>
    </location>
</feature>
<dbReference type="Proteomes" id="UP001524383">
    <property type="component" value="Unassembled WGS sequence"/>
</dbReference>
<dbReference type="EMBL" id="VOTZ01000005">
    <property type="protein sequence ID" value="MCQ1538093.1"/>
    <property type="molecule type" value="Genomic_DNA"/>
</dbReference>
<organism evidence="2 3">
    <name type="scientific">Methanocalculus taiwanensis</name>
    <dbReference type="NCBI Taxonomy" id="106207"/>
    <lineage>
        <taxon>Archaea</taxon>
        <taxon>Methanobacteriati</taxon>
        <taxon>Methanobacteriota</taxon>
        <taxon>Stenosarchaea group</taxon>
        <taxon>Methanomicrobia</taxon>
        <taxon>Methanomicrobiales</taxon>
        <taxon>Methanocalculaceae</taxon>
        <taxon>Methanocalculus</taxon>
    </lineage>
</organism>
<gene>
    <name evidence="2" type="ORF">FTO68_03685</name>
</gene>
<keyword evidence="3" id="KW-1185">Reference proteome</keyword>
<evidence type="ECO:0000256" key="1">
    <source>
        <dbReference type="SAM" id="MobiDB-lite"/>
    </source>
</evidence>
<reference evidence="2 3" key="1">
    <citation type="submission" date="2019-08" db="EMBL/GenBank/DDBJ databases">
        <authorList>
            <person name="Chen S.-C."/>
            <person name="Lai M.-C."/>
            <person name="You Y.-T."/>
        </authorList>
    </citation>
    <scope>NUCLEOTIDE SEQUENCE [LARGE SCALE GENOMIC DNA]</scope>
    <source>
        <strain evidence="2 3">P2F9704a</strain>
    </source>
</reference>
<evidence type="ECO:0000313" key="3">
    <source>
        <dbReference type="Proteomes" id="UP001524383"/>
    </source>
</evidence>
<proteinExistence type="predicted"/>
<dbReference type="RefSeq" id="WP_255332024.1">
    <property type="nucleotide sequence ID" value="NZ_VOTZ01000005.1"/>
</dbReference>